<protein>
    <submittedName>
        <fullName evidence="1">Uncharacterized protein</fullName>
    </submittedName>
</protein>
<organism evidence="1 2">
    <name type="scientific">Nothophoma quercina</name>
    <dbReference type="NCBI Taxonomy" id="749835"/>
    <lineage>
        <taxon>Eukaryota</taxon>
        <taxon>Fungi</taxon>
        <taxon>Dikarya</taxon>
        <taxon>Ascomycota</taxon>
        <taxon>Pezizomycotina</taxon>
        <taxon>Dothideomycetes</taxon>
        <taxon>Pleosporomycetidae</taxon>
        <taxon>Pleosporales</taxon>
        <taxon>Pleosporineae</taxon>
        <taxon>Didymellaceae</taxon>
        <taxon>Nothophoma</taxon>
    </lineage>
</organism>
<accession>A0ABR3R1Q3</accession>
<reference evidence="1 2" key="1">
    <citation type="submission" date="2024-02" db="EMBL/GenBank/DDBJ databases">
        <title>De novo assembly and annotation of 12 fungi associated with fruit tree decline syndrome in Ontario, Canada.</title>
        <authorList>
            <person name="Sulman M."/>
            <person name="Ellouze W."/>
            <person name="Ilyukhin E."/>
        </authorList>
    </citation>
    <scope>NUCLEOTIDE SEQUENCE [LARGE SCALE GENOMIC DNA]</scope>
    <source>
        <strain evidence="1 2">M97-236</strain>
    </source>
</reference>
<dbReference type="EMBL" id="JAKIXB020000023">
    <property type="protein sequence ID" value="KAL1598355.1"/>
    <property type="molecule type" value="Genomic_DNA"/>
</dbReference>
<gene>
    <name evidence="1" type="ORF">SLS59_007039</name>
</gene>
<proteinExistence type="predicted"/>
<dbReference type="Proteomes" id="UP001521222">
    <property type="component" value="Unassembled WGS sequence"/>
</dbReference>
<keyword evidence="2" id="KW-1185">Reference proteome</keyword>
<name>A0ABR3R1Q3_9PLEO</name>
<sequence>MSKATKPVAKPKLSPVIDPDANFTGHFRIYDLPQELCNLIFAEVCRTLPRLLHVTRIGDLTITVHLLPKATDQRVCRATTLHLSTWLRKHKRFIQDLYHFGGWTAAVPGVSPTTSFNLSTEVFMDTSLCKASNELRQSQARQGRHKSERMITDADNAFIDTNLQQSLTPGAALLRRLVRSMADCMGEKVLYLSFGLDTSLFQRITGQIKIDLSGLETLGLELDRLVVQVPMWDVPGRTSKEMEHMVCVGLEREIDRLGRALIGGMLKMNCVLVSGHAWIAVVRRANLA</sequence>
<evidence type="ECO:0000313" key="1">
    <source>
        <dbReference type="EMBL" id="KAL1598355.1"/>
    </source>
</evidence>
<comment type="caution">
    <text evidence="1">The sequence shown here is derived from an EMBL/GenBank/DDBJ whole genome shotgun (WGS) entry which is preliminary data.</text>
</comment>
<evidence type="ECO:0000313" key="2">
    <source>
        <dbReference type="Proteomes" id="UP001521222"/>
    </source>
</evidence>